<accession>A0A317F2M0</accession>
<dbReference type="RefSeq" id="WP_109929530.1">
    <property type="nucleotide sequence ID" value="NZ_QGNY01000003.1"/>
</dbReference>
<comment type="caution">
    <text evidence="1">The sequence shown here is derived from an EMBL/GenBank/DDBJ whole genome shotgun (WGS) entry which is preliminary data.</text>
</comment>
<evidence type="ECO:0000313" key="1">
    <source>
        <dbReference type="EMBL" id="PWS32079.1"/>
    </source>
</evidence>
<gene>
    <name evidence="1" type="ORF">DF947_09900</name>
</gene>
<organism evidence="1 2">
    <name type="scientific">Pedobacter paludis</name>
    <dbReference type="NCBI Taxonomy" id="2203212"/>
    <lineage>
        <taxon>Bacteria</taxon>
        <taxon>Pseudomonadati</taxon>
        <taxon>Bacteroidota</taxon>
        <taxon>Sphingobacteriia</taxon>
        <taxon>Sphingobacteriales</taxon>
        <taxon>Sphingobacteriaceae</taxon>
        <taxon>Pedobacter</taxon>
    </lineage>
</organism>
<protein>
    <submittedName>
        <fullName evidence="1">Uncharacterized protein</fullName>
    </submittedName>
</protein>
<proteinExistence type="predicted"/>
<dbReference type="AlphaFoldDB" id="A0A317F2M0"/>
<name>A0A317F2M0_9SPHI</name>
<evidence type="ECO:0000313" key="2">
    <source>
        <dbReference type="Proteomes" id="UP000245391"/>
    </source>
</evidence>
<sequence length="125" mass="13950">MNDDKNTGTIPVEVARQMVDAYTQYSKECPAEAYTKAVWFPLEQIERIYNSLKERNSDGLRVYFGQYTKEAAAGLPDYYIGRNTVIFVPTTKAKGYGDPIHDDDLGTDPENKGEICPQACDGTAL</sequence>
<dbReference type="Proteomes" id="UP000245391">
    <property type="component" value="Unassembled WGS sequence"/>
</dbReference>
<keyword evidence="2" id="KW-1185">Reference proteome</keyword>
<dbReference type="EMBL" id="QGNY01000003">
    <property type="protein sequence ID" value="PWS32079.1"/>
    <property type="molecule type" value="Genomic_DNA"/>
</dbReference>
<reference evidence="2" key="1">
    <citation type="submission" date="2018-05" db="EMBL/GenBank/DDBJ databases">
        <title>Pedobacter paludis sp. nov., isolated from wetland soil.</title>
        <authorList>
            <person name="Zhang Y."/>
        </authorList>
    </citation>
    <scope>NUCLEOTIDE SEQUENCE [LARGE SCALE GENOMIC DNA]</scope>
    <source>
        <strain evidence="2">R-8</strain>
    </source>
</reference>
<dbReference type="OrthoDB" id="662966at2"/>